<keyword evidence="3" id="KW-1185">Reference proteome</keyword>
<dbReference type="GO" id="GO:0005829">
    <property type="term" value="C:cytosol"/>
    <property type="evidence" value="ECO:0007669"/>
    <property type="project" value="TreeGrafter"/>
</dbReference>
<organism evidence="2 3">
    <name type="scientific">Roseibium alexandrii</name>
    <dbReference type="NCBI Taxonomy" id="388408"/>
    <lineage>
        <taxon>Bacteria</taxon>
        <taxon>Pseudomonadati</taxon>
        <taxon>Pseudomonadota</taxon>
        <taxon>Alphaproteobacteria</taxon>
        <taxon>Hyphomicrobiales</taxon>
        <taxon>Stappiaceae</taxon>
        <taxon>Roseibium</taxon>
    </lineage>
</organism>
<name>A0A0M7AAY7_9HYPH</name>
<keyword evidence="2" id="KW-0560">Oxidoreductase</keyword>
<accession>A0A0M7AAY7</accession>
<dbReference type="SUPFAM" id="SSF52218">
    <property type="entry name" value="Flavoproteins"/>
    <property type="match status" value="1"/>
</dbReference>
<dbReference type="Pfam" id="PF03358">
    <property type="entry name" value="FMN_red"/>
    <property type="match status" value="1"/>
</dbReference>
<dbReference type="EMBL" id="CXWD01000010">
    <property type="protein sequence ID" value="CTQ71586.1"/>
    <property type="molecule type" value="Genomic_DNA"/>
</dbReference>
<evidence type="ECO:0000313" key="2">
    <source>
        <dbReference type="EMBL" id="CTQ71586.1"/>
    </source>
</evidence>
<dbReference type="InterPro" id="IPR029039">
    <property type="entry name" value="Flavoprotein-like_sf"/>
</dbReference>
<dbReference type="STRING" id="388408.LAX5112_02874"/>
<gene>
    <name evidence="2" type="primary">azr_3</name>
    <name evidence="2" type="ORF">LAX5112_02874</name>
</gene>
<proteinExistence type="predicted"/>
<dbReference type="InterPro" id="IPR005025">
    <property type="entry name" value="FMN_Rdtase-like_dom"/>
</dbReference>
<dbReference type="InterPro" id="IPR050712">
    <property type="entry name" value="NAD(P)H-dep_reductase"/>
</dbReference>
<dbReference type="GO" id="GO:0016491">
    <property type="term" value="F:oxidoreductase activity"/>
    <property type="evidence" value="ECO:0007669"/>
    <property type="project" value="UniProtKB-KW"/>
</dbReference>
<dbReference type="Proteomes" id="UP000053235">
    <property type="component" value="Unassembled WGS sequence"/>
</dbReference>
<evidence type="ECO:0000313" key="3">
    <source>
        <dbReference type="Proteomes" id="UP000053235"/>
    </source>
</evidence>
<dbReference type="RefSeq" id="WP_055672391.1">
    <property type="nucleotide sequence ID" value="NZ_CXWD01000010.1"/>
</dbReference>
<dbReference type="EC" id="1.7.-.-" evidence="2"/>
<evidence type="ECO:0000259" key="1">
    <source>
        <dbReference type="Pfam" id="PF03358"/>
    </source>
</evidence>
<sequence>MKILAFAATNSRQSINKRVVQAASDIITSDLDPNAEIEIIDLNDYEMPIYSIDRETEGGIPEEAQRFHEKIGTADALIVSYAEHNGTYTAAFKNVFDWASRINMKVFQDKPQVALSASMGPGGAASILKTAVGSAGFFGAEIRGSLSIGPFTEKFDTEAGKLTDESLEQSLREILSELVSAAKGAKHAA</sequence>
<protein>
    <submittedName>
        <fullName evidence="2">FMN-dependent NADPH-azoreductase</fullName>
        <ecNumber evidence="2">1.7.-.-</ecNumber>
    </submittedName>
</protein>
<feature type="domain" description="NADPH-dependent FMN reductase-like" evidence="1">
    <location>
        <begin position="1"/>
        <end position="131"/>
    </location>
</feature>
<dbReference type="OrthoDB" id="9812295at2"/>
<dbReference type="Gene3D" id="3.40.50.360">
    <property type="match status" value="1"/>
</dbReference>
<dbReference type="PANTHER" id="PTHR30543">
    <property type="entry name" value="CHROMATE REDUCTASE"/>
    <property type="match status" value="1"/>
</dbReference>
<dbReference type="GO" id="GO:0010181">
    <property type="term" value="F:FMN binding"/>
    <property type="evidence" value="ECO:0007669"/>
    <property type="project" value="TreeGrafter"/>
</dbReference>
<dbReference type="PANTHER" id="PTHR30543:SF21">
    <property type="entry name" value="NAD(P)H-DEPENDENT FMN REDUCTASE LOT6"/>
    <property type="match status" value="1"/>
</dbReference>
<dbReference type="AlphaFoldDB" id="A0A0M7AAY7"/>
<reference evidence="3" key="1">
    <citation type="submission" date="2015-07" db="EMBL/GenBank/DDBJ databases">
        <authorList>
            <person name="Rodrigo-Torres Lidia"/>
            <person name="Arahal R.David."/>
        </authorList>
    </citation>
    <scope>NUCLEOTIDE SEQUENCE [LARGE SCALE GENOMIC DNA]</scope>
    <source>
        <strain evidence="3">CECT 5112</strain>
    </source>
</reference>